<protein>
    <submittedName>
        <fullName evidence="1">Uncharacterized protein</fullName>
    </submittedName>
</protein>
<comment type="caution">
    <text evidence="1">The sequence shown here is derived from an EMBL/GenBank/DDBJ whole genome shotgun (WGS) entry which is preliminary data.</text>
</comment>
<evidence type="ECO:0000313" key="1">
    <source>
        <dbReference type="EMBL" id="GCD08882.1"/>
    </source>
</evidence>
<organism evidence="1 2">
    <name type="scientific">Clostridium tagluense</name>
    <dbReference type="NCBI Taxonomy" id="360422"/>
    <lineage>
        <taxon>Bacteria</taxon>
        <taxon>Bacillati</taxon>
        <taxon>Bacillota</taxon>
        <taxon>Clostridia</taxon>
        <taxon>Eubacteriales</taxon>
        <taxon>Clostridiaceae</taxon>
        <taxon>Clostridium</taxon>
    </lineage>
</organism>
<dbReference type="Proteomes" id="UP000287872">
    <property type="component" value="Unassembled WGS sequence"/>
</dbReference>
<accession>A0A401UHC8</accession>
<sequence length="49" mass="5872">MGKMQAFMEAYSKNLADYYIFSDVYDHKVIFDDIRKGVLPPRYIKSEYN</sequence>
<keyword evidence="2" id="KW-1185">Reference proteome</keyword>
<gene>
    <name evidence="1" type="ORF">Ctaglu_05050</name>
</gene>
<reference evidence="1 2" key="1">
    <citation type="submission" date="2018-11" db="EMBL/GenBank/DDBJ databases">
        <title>Genome sequencing and assembly of Clostridium tagluense strain A121.</title>
        <authorList>
            <person name="Murakami T."/>
            <person name="Segawa T."/>
            <person name="Shcherbakova V.A."/>
            <person name="Mori H."/>
            <person name="Yoshimura Y."/>
        </authorList>
    </citation>
    <scope>NUCLEOTIDE SEQUENCE [LARGE SCALE GENOMIC DNA]</scope>
    <source>
        <strain evidence="1 2">A121</strain>
    </source>
</reference>
<dbReference type="EMBL" id="BHYK01000002">
    <property type="protein sequence ID" value="GCD08882.1"/>
    <property type="molecule type" value="Genomic_DNA"/>
</dbReference>
<proteinExistence type="predicted"/>
<name>A0A401UHC8_9CLOT</name>
<dbReference type="AlphaFoldDB" id="A0A401UHC8"/>
<evidence type="ECO:0000313" key="2">
    <source>
        <dbReference type="Proteomes" id="UP000287872"/>
    </source>
</evidence>